<reference evidence="1 2" key="1">
    <citation type="submission" date="2024-01" db="EMBL/GenBank/DDBJ databases">
        <title>The genomes of 5 underutilized Papilionoideae crops provide insights into root nodulation and disease resistanc.</title>
        <authorList>
            <person name="Jiang F."/>
        </authorList>
    </citation>
    <scope>NUCLEOTIDE SEQUENCE [LARGE SCALE GENOMIC DNA]</scope>
    <source>
        <strain evidence="1">DUOXIRENSHENG_FW03</strain>
        <tissue evidence="1">Leaves</tissue>
    </source>
</reference>
<name>A0AAN9P0C2_PSOTE</name>
<sequence length="99" mass="10920">MTQTTSSYTDTLHAQLVPRRLSLAYLCLLSNAYMFPCSSFTAPSNSPTVSPPLPSKALTLFSLKEFSLFILNVEEKCLALQSQSLPEQSKSIAKTEQET</sequence>
<dbReference type="Proteomes" id="UP001386955">
    <property type="component" value="Unassembled WGS sequence"/>
</dbReference>
<comment type="caution">
    <text evidence="1">The sequence shown here is derived from an EMBL/GenBank/DDBJ whole genome shotgun (WGS) entry which is preliminary data.</text>
</comment>
<keyword evidence="2" id="KW-1185">Reference proteome</keyword>
<dbReference type="AlphaFoldDB" id="A0AAN9P0C2"/>
<evidence type="ECO:0000313" key="2">
    <source>
        <dbReference type="Proteomes" id="UP001386955"/>
    </source>
</evidence>
<dbReference type="EMBL" id="JAYMYS010000016">
    <property type="protein sequence ID" value="KAK7379794.1"/>
    <property type="molecule type" value="Genomic_DNA"/>
</dbReference>
<accession>A0AAN9P0C2</accession>
<organism evidence="1 2">
    <name type="scientific">Psophocarpus tetragonolobus</name>
    <name type="common">Winged bean</name>
    <name type="synonym">Dolichos tetragonolobus</name>
    <dbReference type="NCBI Taxonomy" id="3891"/>
    <lineage>
        <taxon>Eukaryota</taxon>
        <taxon>Viridiplantae</taxon>
        <taxon>Streptophyta</taxon>
        <taxon>Embryophyta</taxon>
        <taxon>Tracheophyta</taxon>
        <taxon>Spermatophyta</taxon>
        <taxon>Magnoliopsida</taxon>
        <taxon>eudicotyledons</taxon>
        <taxon>Gunneridae</taxon>
        <taxon>Pentapetalae</taxon>
        <taxon>rosids</taxon>
        <taxon>fabids</taxon>
        <taxon>Fabales</taxon>
        <taxon>Fabaceae</taxon>
        <taxon>Papilionoideae</taxon>
        <taxon>50 kb inversion clade</taxon>
        <taxon>NPAAA clade</taxon>
        <taxon>indigoferoid/millettioid clade</taxon>
        <taxon>Phaseoleae</taxon>
        <taxon>Psophocarpus</taxon>
    </lineage>
</organism>
<proteinExistence type="predicted"/>
<protein>
    <submittedName>
        <fullName evidence="1">Uncharacterized protein</fullName>
    </submittedName>
</protein>
<gene>
    <name evidence="1" type="ORF">VNO78_34314</name>
</gene>
<evidence type="ECO:0000313" key="1">
    <source>
        <dbReference type="EMBL" id="KAK7379794.1"/>
    </source>
</evidence>